<evidence type="ECO:0000313" key="2">
    <source>
        <dbReference type="Proteomes" id="UP001345963"/>
    </source>
</evidence>
<gene>
    <name evidence="1" type="ORF">ATANTOWER_028521</name>
</gene>
<feature type="non-terminal residue" evidence="1">
    <location>
        <position position="1"/>
    </location>
</feature>
<evidence type="ECO:0000313" key="1">
    <source>
        <dbReference type="EMBL" id="MED6237586.1"/>
    </source>
</evidence>
<keyword evidence="2" id="KW-1185">Reference proteome</keyword>
<protein>
    <submittedName>
        <fullName evidence="1">Uncharacterized protein</fullName>
    </submittedName>
</protein>
<dbReference type="PANTHER" id="PTHR47282">
    <property type="entry name" value="PGC-1 AND ERR-INDUCED REGULATOR IN MUSCLE PROTEIN 1"/>
    <property type="match status" value="1"/>
</dbReference>
<dbReference type="Proteomes" id="UP001345963">
    <property type="component" value="Unassembled WGS sequence"/>
</dbReference>
<comment type="caution">
    <text evidence="1">The sequence shown here is derived from an EMBL/GenBank/DDBJ whole genome shotgun (WGS) entry which is preliminary data.</text>
</comment>
<organism evidence="1 2">
    <name type="scientific">Ataeniobius toweri</name>
    <dbReference type="NCBI Taxonomy" id="208326"/>
    <lineage>
        <taxon>Eukaryota</taxon>
        <taxon>Metazoa</taxon>
        <taxon>Chordata</taxon>
        <taxon>Craniata</taxon>
        <taxon>Vertebrata</taxon>
        <taxon>Euteleostomi</taxon>
        <taxon>Actinopterygii</taxon>
        <taxon>Neopterygii</taxon>
        <taxon>Teleostei</taxon>
        <taxon>Neoteleostei</taxon>
        <taxon>Acanthomorphata</taxon>
        <taxon>Ovalentaria</taxon>
        <taxon>Atherinomorphae</taxon>
        <taxon>Cyprinodontiformes</taxon>
        <taxon>Goodeidae</taxon>
        <taxon>Ataeniobius</taxon>
    </lineage>
</organism>
<dbReference type="EMBL" id="JAHUTI010017016">
    <property type="protein sequence ID" value="MED6237586.1"/>
    <property type="molecule type" value="Genomic_DNA"/>
</dbReference>
<accession>A0ABU7AIG6</accession>
<proteinExistence type="predicted"/>
<sequence>LSVFAYFISLTEREGIFSRVKQSDMCLVCIAFASWVLSSSNPDPVDAWKTALLANVSALSAIQYLRQYMKSKNPPIDDL</sequence>
<name>A0ABU7AIG6_9TELE</name>
<reference evidence="1 2" key="1">
    <citation type="submission" date="2021-07" db="EMBL/GenBank/DDBJ databases">
        <authorList>
            <person name="Palmer J.M."/>
        </authorList>
    </citation>
    <scope>NUCLEOTIDE SEQUENCE [LARGE SCALE GENOMIC DNA]</scope>
    <source>
        <strain evidence="1 2">AT_MEX2019</strain>
        <tissue evidence="1">Muscle</tissue>
    </source>
</reference>
<dbReference type="InterPro" id="IPR043442">
    <property type="entry name" value="Perm1"/>
</dbReference>
<dbReference type="PANTHER" id="PTHR47282:SF1">
    <property type="entry name" value="PGC-1 AND ERR-INDUCED REGULATOR IN MUSCLE PROTEIN 1"/>
    <property type="match status" value="1"/>
</dbReference>